<evidence type="ECO:0000256" key="4">
    <source>
        <dbReference type="ARBA" id="ARBA00010790"/>
    </source>
</evidence>
<evidence type="ECO:0000313" key="16">
    <source>
        <dbReference type="EMBL" id="KAG2182265.1"/>
    </source>
</evidence>
<keyword evidence="7" id="KW-0812">Transmembrane</keyword>
<keyword evidence="17" id="KW-1185">Reference proteome</keyword>
<evidence type="ECO:0000256" key="8">
    <source>
        <dbReference type="ARBA" id="ARBA00022827"/>
    </source>
</evidence>
<comment type="function">
    <text evidence="2">Long-chain fatty alcohol oxidase involved in the omega-oxidation pathway of lipid degradation.</text>
</comment>
<dbReference type="InterPro" id="IPR012400">
    <property type="entry name" value="Long_Oxdase"/>
</dbReference>
<dbReference type="Pfam" id="PF00732">
    <property type="entry name" value="GMC_oxred_N"/>
    <property type="match status" value="1"/>
</dbReference>
<evidence type="ECO:0000256" key="11">
    <source>
        <dbReference type="ARBA" id="ARBA00023136"/>
    </source>
</evidence>
<reference evidence="16" key="1">
    <citation type="submission" date="2020-12" db="EMBL/GenBank/DDBJ databases">
        <title>Metabolic potential, ecology and presence of endohyphal bacteria is reflected in genomic diversity of Mucoromycotina.</title>
        <authorList>
            <person name="Muszewska A."/>
            <person name="Okrasinska A."/>
            <person name="Steczkiewicz K."/>
            <person name="Drgas O."/>
            <person name="Orlowska M."/>
            <person name="Perlinska-Lenart U."/>
            <person name="Aleksandrzak-Piekarczyk T."/>
            <person name="Szatraj K."/>
            <person name="Zielenkiewicz U."/>
            <person name="Pilsyk S."/>
            <person name="Malc E."/>
            <person name="Mieczkowski P."/>
            <person name="Kruszewska J.S."/>
            <person name="Biernat P."/>
            <person name="Pawlowska J."/>
        </authorList>
    </citation>
    <scope>NUCLEOTIDE SEQUENCE</scope>
    <source>
        <strain evidence="16">WA0000067209</strain>
    </source>
</reference>
<feature type="domain" description="Glucose-methanol-choline oxidoreductase N-terminal" evidence="14">
    <location>
        <begin position="269"/>
        <end position="478"/>
    </location>
</feature>
<evidence type="ECO:0000259" key="14">
    <source>
        <dbReference type="Pfam" id="PF00732"/>
    </source>
</evidence>
<dbReference type="PIRSF" id="PIRSF028937">
    <property type="entry name" value="Lg_Ch_AO"/>
    <property type="match status" value="1"/>
</dbReference>
<accession>A0A8H7PYX0</accession>
<feature type="active site" description="Proton acceptor" evidence="13">
    <location>
        <position position="656"/>
    </location>
</feature>
<evidence type="ECO:0000256" key="9">
    <source>
        <dbReference type="ARBA" id="ARBA00022989"/>
    </source>
</evidence>
<dbReference type="InterPro" id="IPR036188">
    <property type="entry name" value="FAD/NAD-bd_sf"/>
</dbReference>
<dbReference type="GO" id="GO:0016020">
    <property type="term" value="C:membrane"/>
    <property type="evidence" value="ECO:0007669"/>
    <property type="project" value="UniProtKB-SubCell"/>
</dbReference>
<dbReference type="GO" id="GO:0046577">
    <property type="term" value="F:long-chain-alcohol oxidase activity"/>
    <property type="evidence" value="ECO:0007669"/>
    <property type="project" value="UniProtKB-EC"/>
</dbReference>
<dbReference type="PANTHER" id="PTHR46056">
    <property type="entry name" value="LONG-CHAIN-ALCOHOL OXIDASE"/>
    <property type="match status" value="1"/>
</dbReference>
<name>A0A8H7PYX0_MORIS</name>
<dbReference type="EMBL" id="JAEPQZ010000004">
    <property type="protein sequence ID" value="KAG2182265.1"/>
    <property type="molecule type" value="Genomic_DNA"/>
</dbReference>
<evidence type="ECO:0000256" key="13">
    <source>
        <dbReference type="PIRSR" id="PIRSR028937-1"/>
    </source>
</evidence>
<dbReference type="GO" id="GO:0050660">
    <property type="term" value="F:flavin adenine dinucleotide binding"/>
    <property type="evidence" value="ECO:0007669"/>
    <property type="project" value="InterPro"/>
</dbReference>
<keyword evidence="9" id="KW-1133">Transmembrane helix</keyword>
<dbReference type="InterPro" id="IPR007867">
    <property type="entry name" value="GMC_OxRtase_C"/>
</dbReference>
<evidence type="ECO:0000259" key="15">
    <source>
        <dbReference type="Pfam" id="PF05199"/>
    </source>
</evidence>
<evidence type="ECO:0000256" key="3">
    <source>
        <dbReference type="ARBA" id="ARBA00004370"/>
    </source>
</evidence>
<proteinExistence type="inferred from homology"/>
<keyword evidence="11" id="KW-0472">Membrane</keyword>
<comment type="caution">
    <text evidence="16">The sequence shown here is derived from an EMBL/GenBank/DDBJ whole genome shotgun (WGS) entry which is preliminary data.</text>
</comment>
<comment type="similarity">
    <text evidence="4 12">Belongs to the GMC oxidoreductase family.</text>
</comment>
<evidence type="ECO:0000256" key="12">
    <source>
        <dbReference type="PIRNR" id="PIRNR028937"/>
    </source>
</evidence>
<keyword evidence="10 12" id="KW-0560">Oxidoreductase</keyword>
<evidence type="ECO:0000256" key="5">
    <source>
        <dbReference type="ARBA" id="ARBA00013125"/>
    </source>
</evidence>
<dbReference type="PANTHER" id="PTHR46056:SF12">
    <property type="entry name" value="LONG-CHAIN-ALCOHOL OXIDASE"/>
    <property type="match status" value="1"/>
</dbReference>
<dbReference type="InterPro" id="IPR000172">
    <property type="entry name" value="GMC_OxRdtase_N"/>
</dbReference>
<feature type="domain" description="Glucose-methanol-choline oxidoreductase C-terminal" evidence="15">
    <location>
        <begin position="560"/>
        <end position="708"/>
    </location>
</feature>
<dbReference type="OrthoDB" id="269227at2759"/>
<dbReference type="SUPFAM" id="SSF51905">
    <property type="entry name" value="FAD/NAD(P)-binding domain"/>
    <property type="match status" value="1"/>
</dbReference>
<keyword evidence="6" id="KW-0285">Flavoprotein</keyword>
<organism evidence="16 17">
    <name type="scientific">Mortierella isabellina</name>
    <name type="common">Filamentous fungus</name>
    <name type="synonym">Umbelopsis isabellina</name>
    <dbReference type="NCBI Taxonomy" id="91625"/>
    <lineage>
        <taxon>Eukaryota</taxon>
        <taxon>Fungi</taxon>
        <taxon>Fungi incertae sedis</taxon>
        <taxon>Mucoromycota</taxon>
        <taxon>Mucoromycotina</taxon>
        <taxon>Umbelopsidomycetes</taxon>
        <taxon>Umbelopsidales</taxon>
        <taxon>Umbelopsidaceae</taxon>
        <taxon>Umbelopsis</taxon>
    </lineage>
</organism>
<evidence type="ECO:0000313" key="17">
    <source>
        <dbReference type="Proteomes" id="UP000654370"/>
    </source>
</evidence>
<evidence type="ECO:0000256" key="2">
    <source>
        <dbReference type="ARBA" id="ARBA00003842"/>
    </source>
</evidence>
<gene>
    <name evidence="16" type="ORF">INT43_007192</name>
</gene>
<dbReference type="EC" id="1.1.3.20" evidence="5 12"/>
<dbReference type="Proteomes" id="UP000654370">
    <property type="component" value="Unassembled WGS sequence"/>
</dbReference>
<evidence type="ECO:0000256" key="6">
    <source>
        <dbReference type="ARBA" id="ARBA00022630"/>
    </source>
</evidence>
<evidence type="ECO:0000256" key="10">
    <source>
        <dbReference type="ARBA" id="ARBA00023002"/>
    </source>
</evidence>
<comment type="catalytic activity">
    <reaction evidence="1 12">
        <text>a long-chain primary fatty alcohol + O2 = a long-chain fatty aldehyde + H2O2</text>
        <dbReference type="Rhea" id="RHEA:22756"/>
        <dbReference type="ChEBI" id="CHEBI:15379"/>
        <dbReference type="ChEBI" id="CHEBI:16240"/>
        <dbReference type="ChEBI" id="CHEBI:17176"/>
        <dbReference type="ChEBI" id="CHEBI:77396"/>
        <dbReference type="EC" id="1.1.3.20"/>
    </reaction>
</comment>
<sequence length="725" mass="80348">MIYGQCTHWLALPGFLFHHSPYIMTSVFPAFNPTNEQRETMLALMDTILCPLTDAETEALIQTAKQSKGNKLSREDIVAFAQAKASDFDIVSFFIDTIVRAAAVSKLNDVTLALNLLGSRAGSLALTGHFTPYKDLTREQRIEVMRKWSNSSLLMLRSIHKLFYQLTSSNIFKQPNNPLHKALGYPGPDPHMHGEKHSSKIKEHYEFINVPEGVTEVTFDAVIVGTGAGGGPVAAKLAKAGKKILVVEKAKYLHETQFQLDEVHGFKSFYERETIFSNLDGCMNIYAGSAFGGGTTINWCASLKPQHFVREEWAKQGLSHFVSNRFTEHLDEVYQRIGATTAHIKHNESNKILIDGCKRLGFPIEDIPQNVGECPHECGWCFLGCRYSEKNGSMNTWLRDARDNGAQFVEQCYVDRVLIKKGKAVGIEATIAGNKNRKLIVHSKQVIVSGGSLNTPGILRRSGLKNKNIGKHLRMHPCHVVFGVFPDREINTFQGSIMTSLSNIAENHDGSFYGAKLEVPVLHPSSFSAVLPWKDPLDYKQRLVRYPNTSPVLILSRDKTSEGTITYDENNQVIVDYSVTKRDKQSIMYAVGKALDVLVAAGATELFTCQAGVDTFMFAKGEDRYGQIDNKRYIAWKEQVMNYGLLEAGSGIFNAHQMGSCRMGVSPKSSVVKPGGETWEVKDLYVADASVFPTASGVNPMVTTEACALYVADTILQSNSINAHL</sequence>
<evidence type="ECO:0000256" key="7">
    <source>
        <dbReference type="ARBA" id="ARBA00022692"/>
    </source>
</evidence>
<evidence type="ECO:0000256" key="1">
    <source>
        <dbReference type="ARBA" id="ARBA00000920"/>
    </source>
</evidence>
<comment type="subcellular location">
    <subcellularLocation>
        <location evidence="3">Membrane</location>
    </subcellularLocation>
</comment>
<dbReference type="Gene3D" id="3.50.50.60">
    <property type="entry name" value="FAD/NAD(P)-binding domain"/>
    <property type="match status" value="2"/>
</dbReference>
<dbReference type="Pfam" id="PF05199">
    <property type="entry name" value="GMC_oxred_C"/>
    <property type="match status" value="1"/>
</dbReference>
<keyword evidence="8" id="KW-0274">FAD</keyword>
<dbReference type="AlphaFoldDB" id="A0A8H7PYX0"/>
<protein>
    <recommendedName>
        <fullName evidence="5 12">Long-chain-alcohol oxidase</fullName>
        <ecNumber evidence="5 12">1.1.3.20</ecNumber>
    </recommendedName>
</protein>